<dbReference type="HOGENOM" id="CLU_1289052_0_0_1"/>
<sequence length="214" mass="23902">MMTGSLSWSLVPHTHWCRPSGPHLKLLTMGSCKLSAAPYCNSKSHYISCAIFCRVASKGDPRYLRSSTVVIPQELNQVRSPPSEDRKDADEFESIAANDGLHPRIQKGREARTQMDTLPFPSPKTKNWEKLFGKEGKGPPFPTPPSTNTSSVISQRRQLEKQPSRGHRSEPYSYEAAVDVFREGSGADSRLLTNNHSGEHRSLVESTRSLRNKL</sequence>
<reference evidence="3" key="2">
    <citation type="submission" date="2015-01" db="EMBL/GenBank/DDBJ databases">
        <title>Evolutionary Origins and Diversification of the Mycorrhizal Mutualists.</title>
        <authorList>
            <consortium name="DOE Joint Genome Institute"/>
            <consortium name="Mycorrhizal Genomics Consortium"/>
            <person name="Kohler A."/>
            <person name="Kuo A."/>
            <person name="Nagy L.G."/>
            <person name="Floudas D."/>
            <person name="Copeland A."/>
            <person name="Barry K.W."/>
            <person name="Cichocki N."/>
            <person name="Veneault-Fourrey C."/>
            <person name="LaButti K."/>
            <person name="Lindquist E.A."/>
            <person name="Lipzen A."/>
            <person name="Lundell T."/>
            <person name="Morin E."/>
            <person name="Murat C."/>
            <person name="Riley R."/>
            <person name="Ohm R."/>
            <person name="Sun H."/>
            <person name="Tunlid A."/>
            <person name="Henrissat B."/>
            <person name="Grigoriev I.V."/>
            <person name="Hibbett D.S."/>
            <person name="Martin F."/>
        </authorList>
    </citation>
    <scope>NUCLEOTIDE SEQUENCE [LARGE SCALE GENOMIC DNA]</scope>
    <source>
        <strain evidence="3">h7</strain>
    </source>
</reference>
<reference evidence="2 3" key="1">
    <citation type="submission" date="2014-04" db="EMBL/GenBank/DDBJ databases">
        <authorList>
            <consortium name="DOE Joint Genome Institute"/>
            <person name="Kuo A."/>
            <person name="Gay G."/>
            <person name="Dore J."/>
            <person name="Kohler A."/>
            <person name="Nagy L.G."/>
            <person name="Floudas D."/>
            <person name="Copeland A."/>
            <person name="Barry K.W."/>
            <person name="Cichocki N."/>
            <person name="Veneault-Fourrey C."/>
            <person name="LaButti K."/>
            <person name="Lindquist E.A."/>
            <person name="Lipzen A."/>
            <person name="Lundell T."/>
            <person name="Morin E."/>
            <person name="Murat C."/>
            <person name="Sun H."/>
            <person name="Tunlid A."/>
            <person name="Henrissat B."/>
            <person name="Grigoriev I.V."/>
            <person name="Hibbett D.S."/>
            <person name="Martin F."/>
            <person name="Nordberg H.P."/>
            <person name="Cantor M.N."/>
            <person name="Hua S.X."/>
        </authorList>
    </citation>
    <scope>NUCLEOTIDE SEQUENCE [LARGE SCALE GENOMIC DNA]</scope>
    <source>
        <strain evidence="3">h7</strain>
    </source>
</reference>
<keyword evidence="3" id="KW-1185">Reference proteome</keyword>
<accession>A0A0C2YD31</accession>
<evidence type="ECO:0000313" key="2">
    <source>
        <dbReference type="EMBL" id="KIM38952.1"/>
    </source>
</evidence>
<feature type="compositionally biased region" description="Basic and acidic residues" evidence="1">
    <location>
        <begin position="126"/>
        <end position="137"/>
    </location>
</feature>
<protein>
    <submittedName>
        <fullName evidence="2">Uncharacterized protein</fullName>
    </submittedName>
</protein>
<dbReference type="AlphaFoldDB" id="A0A0C2YD31"/>
<organism evidence="2 3">
    <name type="scientific">Hebeloma cylindrosporum</name>
    <dbReference type="NCBI Taxonomy" id="76867"/>
    <lineage>
        <taxon>Eukaryota</taxon>
        <taxon>Fungi</taxon>
        <taxon>Dikarya</taxon>
        <taxon>Basidiomycota</taxon>
        <taxon>Agaricomycotina</taxon>
        <taxon>Agaricomycetes</taxon>
        <taxon>Agaricomycetidae</taxon>
        <taxon>Agaricales</taxon>
        <taxon>Agaricineae</taxon>
        <taxon>Hymenogastraceae</taxon>
        <taxon>Hebeloma</taxon>
    </lineage>
</organism>
<feature type="region of interest" description="Disordered" evidence="1">
    <location>
        <begin position="110"/>
        <end position="175"/>
    </location>
</feature>
<feature type="compositionally biased region" description="Polar residues" evidence="1">
    <location>
        <begin position="204"/>
        <end position="214"/>
    </location>
</feature>
<proteinExistence type="predicted"/>
<dbReference type="Proteomes" id="UP000053424">
    <property type="component" value="Unassembled WGS sequence"/>
</dbReference>
<gene>
    <name evidence="2" type="ORF">M413DRAFT_239544</name>
</gene>
<evidence type="ECO:0000256" key="1">
    <source>
        <dbReference type="SAM" id="MobiDB-lite"/>
    </source>
</evidence>
<feature type="compositionally biased region" description="Basic and acidic residues" evidence="1">
    <location>
        <begin position="157"/>
        <end position="170"/>
    </location>
</feature>
<feature type="region of interest" description="Disordered" evidence="1">
    <location>
        <begin position="188"/>
        <end position="214"/>
    </location>
</feature>
<evidence type="ECO:0000313" key="3">
    <source>
        <dbReference type="Proteomes" id="UP000053424"/>
    </source>
</evidence>
<name>A0A0C2YD31_HEBCY</name>
<dbReference type="EMBL" id="KN831788">
    <property type="protein sequence ID" value="KIM38952.1"/>
    <property type="molecule type" value="Genomic_DNA"/>
</dbReference>